<evidence type="ECO:0000256" key="4">
    <source>
        <dbReference type="ARBA" id="ARBA00022840"/>
    </source>
</evidence>
<dbReference type="GO" id="GO:0140359">
    <property type="term" value="F:ABC-type transporter activity"/>
    <property type="evidence" value="ECO:0007669"/>
    <property type="project" value="InterPro"/>
</dbReference>
<dbReference type="InterPro" id="IPR003439">
    <property type="entry name" value="ABC_transporter-like_ATP-bd"/>
</dbReference>
<protein>
    <recommendedName>
        <fullName evidence="5">ABC transporter domain-containing protein</fullName>
    </recommendedName>
</protein>
<dbReference type="PROSITE" id="PS50893">
    <property type="entry name" value="ABC_TRANSPORTER_2"/>
    <property type="match status" value="1"/>
</dbReference>
<comment type="similarity">
    <text evidence="1">Belongs to the ABC transporter superfamily.</text>
</comment>
<comment type="caution">
    <text evidence="6">The sequence shown here is derived from an EMBL/GenBank/DDBJ whole genome shotgun (WGS) entry which is preliminary data.</text>
</comment>
<dbReference type="PANTHER" id="PTHR46743">
    <property type="entry name" value="TEICHOIC ACIDS EXPORT ATP-BINDING PROTEIN TAGH"/>
    <property type="match status" value="1"/>
</dbReference>
<evidence type="ECO:0000256" key="1">
    <source>
        <dbReference type="ARBA" id="ARBA00005417"/>
    </source>
</evidence>
<dbReference type="GO" id="GO:0016020">
    <property type="term" value="C:membrane"/>
    <property type="evidence" value="ECO:0007669"/>
    <property type="project" value="InterPro"/>
</dbReference>
<keyword evidence="4" id="KW-0067">ATP-binding</keyword>
<accession>A0A094PRG8</accession>
<dbReference type="Gene3D" id="3.40.50.300">
    <property type="entry name" value="P-loop containing nucleotide triphosphate hydrolases"/>
    <property type="match status" value="1"/>
</dbReference>
<dbReference type="Pfam" id="PF00005">
    <property type="entry name" value="ABC_tran"/>
    <property type="match status" value="1"/>
</dbReference>
<dbReference type="EMBL" id="JNSL01000151">
    <property type="protein sequence ID" value="KGA14345.1"/>
    <property type="molecule type" value="Genomic_DNA"/>
</dbReference>
<organism evidence="6">
    <name type="scientific">freshwater metagenome</name>
    <dbReference type="NCBI Taxonomy" id="449393"/>
    <lineage>
        <taxon>unclassified sequences</taxon>
        <taxon>metagenomes</taxon>
        <taxon>ecological metagenomes</taxon>
    </lineage>
</organism>
<dbReference type="SUPFAM" id="SSF52540">
    <property type="entry name" value="P-loop containing nucleoside triphosphate hydrolases"/>
    <property type="match status" value="1"/>
</dbReference>
<evidence type="ECO:0000259" key="5">
    <source>
        <dbReference type="PROSITE" id="PS50893"/>
    </source>
</evidence>
<dbReference type="SMART" id="SM00382">
    <property type="entry name" value="AAA"/>
    <property type="match status" value="1"/>
</dbReference>
<keyword evidence="3" id="KW-0547">Nucleotide-binding</keyword>
<dbReference type="PANTHER" id="PTHR46743:SF2">
    <property type="entry name" value="TEICHOIC ACIDS EXPORT ATP-BINDING PROTEIN TAGH"/>
    <property type="match status" value="1"/>
</dbReference>
<dbReference type="GO" id="GO:0016887">
    <property type="term" value="F:ATP hydrolysis activity"/>
    <property type="evidence" value="ECO:0007669"/>
    <property type="project" value="InterPro"/>
</dbReference>
<keyword evidence="2" id="KW-0813">Transport</keyword>
<dbReference type="PROSITE" id="PS00211">
    <property type="entry name" value="ABC_TRANSPORTER_1"/>
    <property type="match status" value="1"/>
</dbReference>
<evidence type="ECO:0000313" key="6">
    <source>
        <dbReference type="EMBL" id="KGA14345.1"/>
    </source>
</evidence>
<dbReference type="CDD" id="cd03220">
    <property type="entry name" value="ABC_KpsT_Wzt"/>
    <property type="match status" value="1"/>
</dbReference>
<gene>
    <name evidence="6" type="ORF">GM51_17440</name>
</gene>
<dbReference type="InterPro" id="IPR015860">
    <property type="entry name" value="ABC_transpr_TagH-like"/>
</dbReference>
<evidence type="ECO:0000256" key="3">
    <source>
        <dbReference type="ARBA" id="ARBA00022741"/>
    </source>
</evidence>
<reference evidence="6" key="1">
    <citation type="submission" date="2014-06" db="EMBL/GenBank/DDBJ databases">
        <title>Key roles for freshwater Actinobacteria revealed by deep metagenomic sequencing.</title>
        <authorList>
            <person name="Ghai R."/>
            <person name="Mizuno C.M."/>
            <person name="Picazo A."/>
            <person name="Camacho A."/>
            <person name="Rodriguez-Valera F."/>
        </authorList>
    </citation>
    <scope>NUCLEOTIDE SEQUENCE</scope>
</reference>
<dbReference type="GO" id="GO:0005524">
    <property type="term" value="F:ATP binding"/>
    <property type="evidence" value="ECO:0007669"/>
    <property type="project" value="UniProtKB-KW"/>
</dbReference>
<dbReference type="InterPro" id="IPR003593">
    <property type="entry name" value="AAA+_ATPase"/>
</dbReference>
<sequence>MAQRKSSREKAAPPPILLTGLGVQYDLRLSKKRKLRDTVLRDGRHSQSGKFWALRDVDFRVEAGESVAVIGPNGAGKSTMLQVLAGILEPSVGKVEVRGKIATLLQLGAGFDPELNARENTLLVGEFLGVPHKEMVRRVPAILEFAGLGEFADAEVRTYSSGMRARLGFSVATSVEPDVLLLDEVLSTGDAAFIEKSRGRITELMKRARAIVFVTHDLDSAATFCSRAIELEGGRIVADGPAKRVIAAYKKKMMKRSATAPRPGPVVRRGN</sequence>
<dbReference type="InterPro" id="IPR050683">
    <property type="entry name" value="Bact_Polysacc_Export_ATP-bd"/>
</dbReference>
<dbReference type="InterPro" id="IPR027417">
    <property type="entry name" value="P-loop_NTPase"/>
</dbReference>
<evidence type="ECO:0000256" key="2">
    <source>
        <dbReference type="ARBA" id="ARBA00022448"/>
    </source>
</evidence>
<feature type="domain" description="ABC transporter" evidence="5">
    <location>
        <begin position="33"/>
        <end position="258"/>
    </location>
</feature>
<dbReference type="InterPro" id="IPR017871">
    <property type="entry name" value="ABC_transporter-like_CS"/>
</dbReference>
<proteinExistence type="inferred from homology"/>
<name>A0A094PRG8_9ZZZZ</name>
<dbReference type="AlphaFoldDB" id="A0A094PRG8"/>